<dbReference type="InterPro" id="IPR001853">
    <property type="entry name" value="DSBA-like_thioredoxin_dom"/>
</dbReference>
<dbReference type="Proteomes" id="UP001597373">
    <property type="component" value="Unassembled WGS sequence"/>
</dbReference>
<keyword evidence="2" id="KW-0560">Oxidoreductase</keyword>
<dbReference type="Gene3D" id="3.40.30.10">
    <property type="entry name" value="Glutaredoxin"/>
    <property type="match status" value="1"/>
</dbReference>
<organism evidence="7 8">
    <name type="scientific">Chelativorans composti</name>
    <dbReference type="NCBI Taxonomy" id="768533"/>
    <lineage>
        <taxon>Bacteria</taxon>
        <taxon>Pseudomonadati</taxon>
        <taxon>Pseudomonadota</taxon>
        <taxon>Alphaproteobacteria</taxon>
        <taxon>Hyphomicrobiales</taxon>
        <taxon>Phyllobacteriaceae</taxon>
        <taxon>Chelativorans</taxon>
    </lineage>
</organism>
<evidence type="ECO:0000256" key="5">
    <source>
        <dbReference type="SAM" id="SignalP"/>
    </source>
</evidence>
<dbReference type="PANTHER" id="PTHR13887">
    <property type="entry name" value="GLUTATHIONE S-TRANSFERASE KAPPA"/>
    <property type="match status" value="1"/>
</dbReference>
<dbReference type="PANTHER" id="PTHR13887:SF14">
    <property type="entry name" value="DISULFIDE BOND FORMATION PROTEIN D"/>
    <property type="match status" value="1"/>
</dbReference>
<dbReference type="CDD" id="cd03023">
    <property type="entry name" value="DsbA_Com1_like"/>
    <property type="match status" value="1"/>
</dbReference>
<dbReference type="SUPFAM" id="SSF52833">
    <property type="entry name" value="Thioredoxin-like"/>
    <property type="match status" value="1"/>
</dbReference>
<keyword evidence="4" id="KW-0676">Redox-active center</keyword>
<keyword evidence="3" id="KW-1015">Disulfide bond</keyword>
<dbReference type="InterPro" id="IPR013766">
    <property type="entry name" value="Thioredoxin_domain"/>
</dbReference>
<dbReference type="InterPro" id="IPR036249">
    <property type="entry name" value="Thioredoxin-like_sf"/>
</dbReference>
<evidence type="ECO:0000256" key="3">
    <source>
        <dbReference type="ARBA" id="ARBA00023157"/>
    </source>
</evidence>
<feature type="domain" description="Thioredoxin" evidence="6">
    <location>
        <begin position="64"/>
        <end position="250"/>
    </location>
</feature>
<gene>
    <name evidence="7" type="ORF">ACFSMZ_04260</name>
</gene>
<feature type="chain" id="PRO_5046480054" evidence="5">
    <location>
        <begin position="27"/>
        <end position="250"/>
    </location>
</feature>
<comment type="caution">
    <text evidence="7">The sequence shown here is derived from an EMBL/GenBank/DDBJ whole genome shotgun (WGS) entry which is preliminary data.</text>
</comment>
<feature type="signal peptide" evidence="5">
    <location>
        <begin position="1"/>
        <end position="26"/>
    </location>
</feature>
<dbReference type="EMBL" id="JBHUIR010000017">
    <property type="protein sequence ID" value="MFD2258974.1"/>
    <property type="molecule type" value="Genomic_DNA"/>
</dbReference>
<evidence type="ECO:0000313" key="7">
    <source>
        <dbReference type="EMBL" id="MFD2258974.1"/>
    </source>
</evidence>
<evidence type="ECO:0000313" key="8">
    <source>
        <dbReference type="Proteomes" id="UP001597373"/>
    </source>
</evidence>
<dbReference type="Pfam" id="PF18312">
    <property type="entry name" value="ScsC_N"/>
    <property type="match status" value="1"/>
</dbReference>
<evidence type="ECO:0000256" key="2">
    <source>
        <dbReference type="ARBA" id="ARBA00023002"/>
    </source>
</evidence>
<proteinExistence type="predicted"/>
<evidence type="ECO:0000259" key="6">
    <source>
        <dbReference type="PROSITE" id="PS51352"/>
    </source>
</evidence>
<name>A0ABW5DGC0_9HYPH</name>
<reference evidence="8" key="1">
    <citation type="journal article" date="2019" name="Int. J. Syst. Evol. Microbiol.">
        <title>The Global Catalogue of Microorganisms (GCM) 10K type strain sequencing project: providing services to taxonomists for standard genome sequencing and annotation.</title>
        <authorList>
            <consortium name="The Broad Institute Genomics Platform"/>
            <consortium name="The Broad Institute Genome Sequencing Center for Infectious Disease"/>
            <person name="Wu L."/>
            <person name="Ma J."/>
        </authorList>
    </citation>
    <scope>NUCLEOTIDE SEQUENCE [LARGE SCALE GENOMIC DNA]</scope>
    <source>
        <strain evidence="8">KCTC 23707</strain>
    </source>
</reference>
<dbReference type="RefSeq" id="WP_345100275.1">
    <property type="nucleotide sequence ID" value="NZ_BAABGS010000074.1"/>
</dbReference>
<dbReference type="Pfam" id="PF01323">
    <property type="entry name" value="DSBA"/>
    <property type="match status" value="1"/>
</dbReference>
<dbReference type="PROSITE" id="PS51352">
    <property type="entry name" value="THIOREDOXIN_2"/>
    <property type="match status" value="1"/>
</dbReference>
<keyword evidence="8" id="KW-1185">Reference proteome</keyword>
<dbReference type="InterPro" id="IPR041205">
    <property type="entry name" value="ScsC_N"/>
</dbReference>
<evidence type="ECO:0000256" key="1">
    <source>
        <dbReference type="ARBA" id="ARBA00022729"/>
    </source>
</evidence>
<evidence type="ECO:0000256" key="4">
    <source>
        <dbReference type="ARBA" id="ARBA00023284"/>
    </source>
</evidence>
<protein>
    <submittedName>
        <fullName evidence="7">DsbA family protein</fullName>
    </submittedName>
</protein>
<sequence length="250" mass="27518">MKKTVNAALLSALLAFGASGSTAALADDAKTGFTRSEIEDIVKDYLLRNPEILLQVQVALQTKQEEAQRQAARDAISLNAEELFHAADDAVIGNPEGDVTVVEFFDYNCGFCRRALADMDNLVSKDKNLRFVLKEFPILSEDSHKAHVVAIAVNLIAPEKYAEFHRKLLGSNERATEDSAIKVATSLGVDEKELRKAMQDPRVDQKLRSNYQLAEQLQLSGTPGYVIGNEIVPGAMGEEFLREKIAAVRQ</sequence>
<keyword evidence="1 5" id="KW-0732">Signal</keyword>
<accession>A0ABW5DGC0</accession>